<dbReference type="InterPro" id="IPR056143">
    <property type="entry name" value="DUF7726"/>
</dbReference>
<evidence type="ECO:0000256" key="1">
    <source>
        <dbReference type="SAM" id="MobiDB-lite"/>
    </source>
</evidence>
<keyword evidence="5" id="KW-1185">Reference proteome</keyword>
<keyword evidence="2" id="KW-0812">Transmembrane</keyword>
<sequence>MMNNNNNFANSSLGGSYPGGRYPSTYAAAASSTAHTYRYSGESDDDDNDEIPTMPWDQYGWIPREKSGKQTTPNKVRNELQRYIDQCKAEGSLTQTRIIEQMGVNSNSFRKFMDPATYKNQWSATANGTYWAAAKLLARLAHEKELAKMTGKRKIAVATAGAATDSPPRKKNSTEAKLGALELIRSINAVDVSVYAVYDTCPQVVAGINSFLQRDGMTKAYLLSALGDINSNSLNTFLSGKKQDQCGNVTYRAAYVFLEKLRILEGKSKSAARRINEVENPRGVRLYVLFVSPVIAIASQQMMFLFVDEC</sequence>
<protein>
    <recommendedName>
        <fullName evidence="3">DUF7726 domain-containing protein</fullName>
    </recommendedName>
</protein>
<evidence type="ECO:0000259" key="3">
    <source>
        <dbReference type="Pfam" id="PF24852"/>
    </source>
</evidence>
<evidence type="ECO:0000256" key="2">
    <source>
        <dbReference type="SAM" id="Phobius"/>
    </source>
</evidence>
<dbReference type="AlphaFoldDB" id="A0ABD3MNJ1"/>
<comment type="caution">
    <text evidence="4">The sequence shown here is derived from an EMBL/GenBank/DDBJ whole genome shotgun (WGS) entry which is preliminary data.</text>
</comment>
<evidence type="ECO:0000313" key="4">
    <source>
        <dbReference type="EMBL" id="KAL3763777.1"/>
    </source>
</evidence>
<feature type="domain" description="DUF7726" evidence="3">
    <location>
        <begin position="197"/>
        <end position="267"/>
    </location>
</feature>
<dbReference type="PANTHER" id="PTHR42339:SF1">
    <property type="entry name" value="HISTONE H1"/>
    <property type="match status" value="1"/>
</dbReference>
<keyword evidence="2" id="KW-0472">Membrane</keyword>
<feature type="region of interest" description="Disordered" evidence="1">
    <location>
        <begin position="38"/>
        <end position="72"/>
    </location>
</feature>
<dbReference type="PANTHER" id="PTHR42339">
    <property type="entry name" value="HISTONE H1"/>
    <property type="match status" value="1"/>
</dbReference>
<dbReference type="EMBL" id="JALLAZ020001793">
    <property type="protein sequence ID" value="KAL3763777.1"/>
    <property type="molecule type" value="Genomic_DNA"/>
</dbReference>
<evidence type="ECO:0000313" key="5">
    <source>
        <dbReference type="Proteomes" id="UP001530315"/>
    </source>
</evidence>
<feature type="transmembrane region" description="Helical" evidence="2">
    <location>
        <begin position="286"/>
        <end position="307"/>
    </location>
</feature>
<reference evidence="4 5" key="1">
    <citation type="submission" date="2024-10" db="EMBL/GenBank/DDBJ databases">
        <title>Updated reference genomes for cyclostephanoid diatoms.</title>
        <authorList>
            <person name="Roberts W.R."/>
            <person name="Alverson A.J."/>
        </authorList>
    </citation>
    <scope>NUCLEOTIDE SEQUENCE [LARGE SCALE GENOMIC DNA]</scope>
    <source>
        <strain evidence="4 5">AJA276-08</strain>
    </source>
</reference>
<organism evidence="4 5">
    <name type="scientific">Stephanodiscus triporus</name>
    <dbReference type="NCBI Taxonomy" id="2934178"/>
    <lineage>
        <taxon>Eukaryota</taxon>
        <taxon>Sar</taxon>
        <taxon>Stramenopiles</taxon>
        <taxon>Ochrophyta</taxon>
        <taxon>Bacillariophyta</taxon>
        <taxon>Coscinodiscophyceae</taxon>
        <taxon>Thalassiosirophycidae</taxon>
        <taxon>Stephanodiscales</taxon>
        <taxon>Stephanodiscaceae</taxon>
        <taxon>Stephanodiscus</taxon>
    </lineage>
</organism>
<gene>
    <name evidence="4" type="ORF">ACHAW5_000350</name>
</gene>
<dbReference type="Proteomes" id="UP001530315">
    <property type="component" value="Unassembled WGS sequence"/>
</dbReference>
<proteinExistence type="predicted"/>
<feature type="domain" description="DUF7726" evidence="3">
    <location>
        <begin position="71"/>
        <end position="136"/>
    </location>
</feature>
<keyword evidence="2" id="KW-1133">Transmembrane helix</keyword>
<name>A0ABD3MNJ1_9STRA</name>
<dbReference type="Pfam" id="PF24852">
    <property type="entry name" value="DUF7726"/>
    <property type="match status" value="2"/>
</dbReference>
<accession>A0ABD3MNJ1</accession>